<gene>
    <name evidence="1" type="ORF">C943_02945</name>
</gene>
<keyword evidence="2" id="KW-1185">Reference proteome</keyword>
<dbReference type="STRING" id="1239962.C943_02945"/>
<accession>M7XKK2</accession>
<organism evidence="1 2">
    <name type="scientific">Mariniradius saccharolyticus AK6</name>
    <dbReference type="NCBI Taxonomy" id="1239962"/>
    <lineage>
        <taxon>Bacteria</taxon>
        <taxon>Pseudomonadati</taxon>
        <taxon>Bacteroidota</taxon>
        <taxon>Cytophagia</taxon>
        <taxon>Cytophagales</taxon>
        <taxon>Cyclobacteriaceae</taxon>
        <taxon>Mariniradius</taxon>
    </lineage>
</organism>
<comment type="caution">
    <text evidence="1">The sequence shown here is derived from an EMBL/GenBank/DDBJ whole genome shotgun (WGS) entry which is preliminary data.</text>
</comment>
<dbReference type="InParanoid" id="M7XKK2"/>
<reference evidence="1" key="1">
    <citation type="submission" date="2013-01" db="EMBL/GenBank/DDBJ databases">
        <title>Genome assembly of Mariniradius saccharolyticus AK6.</title>
        <authorList>
            <person name="Vaidya B."/>
            <person name="Khatri I."/>
            <person name="Tanuku N.R.S."/>
            <person name="Subramanian S."/>
            <person name="Pinnaka A."/>
        </authorList>
    </citation>
    <scope>NUCLEOTIDE SEQUENCE [LARGE SCALE GENOMIC DNA]</scope>
    <source>
        <strain evidence="1">AK6</strain>
    </source>
</reference>
<sequence length="51" mass="5959">MERDFRLFHPKGFFLGLTCKMPSSKIGCGGSGHFYVRMRTAERILNGFQFW</sequence>
<protein>
    <submittedName>
        <fullName evidence="1">Uncharacterized protein</fullName>
    </submittedName>
</protein>
<proteinExistence type="predicted"/>
<evidence type="ECO:0000313" key="1">
    <source>
        <dbReference type="EMBL" id="EMS35053.1"/>
    </source>
</evidence>
<dbReference type="AlphaFoldDB" id="M7XKK2"/>
<evidence type="ECO:0000313" key="2">
    <source>
        <dbReference type="Proteomes" id="UP000010953"/>
    </source>
</evidence>
<name>M7XKK2_9BACT</name>
<dbReference type="Proteomes" id="UP000010953">
    <property type="component" value="Unassembled WGS sequence"/>
</dbReference>
<dbReference type="EMBL" id="AMZY02000003">
    <property type="protein sequence ID" value="EMS35053.1"/>
    <property type="molecule type" value="Genomic_DNA"/>
</dbReference>